<dbReference type="PANTHER" id="PTHR47962">
    <property type="entry name" value="ATP-DEPENDENT HELICASE LHR-RELATED-RELATED"/>
    <property type="match status" value="1"/>
</dbReference>
<sequence length="1368" mass="149490">MVETFHPLVAEWFAARLGEPTEPQVHGWPLIRAGRDVLISAPTGSGKTLAAFSICLDGLVRRAAAGELPDETLVVYVSPLKALTNDVRKNLESPLAELLALAAQRETPLARIRTATRTGDTPQAERARMLRTPPHVLVTTPESLFILLTAEKSRALFAHVETVIVDEIHAMAADKRGSHLALTLARLDELVTREGGRAPQRIGLSATVRPLETVAQFLSPNPEIVDVGHRRAMTLAVEVPRYELGPVASTELWAETYDRIADLVRAHRTTLIFVSTRRMSERIAFALASRLGEGAVLPHHGSLSRELRFDAENRLKNGELRAVVATASLELGIDIGSVDLVVQIGSPRAIAVALQRVGRSGHWVGAKPEGRFFPTTRDELLECAALVRAIGSGAMDALRIPDAPLDILAQQIVAACAAGEWEVDALFAAVRRAYPYRSLTRKDFDDVVTMLADGLATSRGRSGAYLHLDRVNGIVRARRGARMAAITSGGAIPETANYNVVVEPDGHVVGTVDEDFAVESMAGDIFLLGTTSWQIRRVESGVVRVVDAQGAPPSIPFWNGESPGRTRELSREVAALREAIDERDDDAAIALLESECGLDRAGAEQCVAYLRAGRLILGTVPTQRTLVAERFFDEAGGMQLILHTPFGARINRAWGLALRKKFCRSFNVELQAAATDNGICLSLTEQHAFPLDVVFEYVKSAGVEYTLTQALLDAPMFGARWRWNATRALAILRMRGGKKVAPQLQRMRAEDLMAAVFPDQVACAENLSGPICIPDHVLVRETIDNCLHEAMDLDGLTEVLQGIESGAIRTVAVDTPEPSPFCHEILNANPYAYLDDAPLEERRARAVTLRRTLRTDPEAGAGILDPAAIAEVVESSHPLVRDADELHDALATLVIVPPNPEWTGWYDELVAQRRATTLDTGGAAFWTSAERLAVARLAYPDAACAPEIAAIAAAPLPPTREEAFAEIVRGWLESSGPTTIPELCSRFAVDAAAVEAALLRIESEGQVLRGRFRGGDVEEWCNRRVLARIHRLTLGMLRREIEPVTTADYVRFVHRWQHVAPGSRLHGVDGTMHVIVQLEGYEIPAAAWEASILPARVAGYKREYLDQLCYAGDVMWGRLSPHPALAPGESPAERRRRIRPTKLAPIALFAREDAESLVVRDAHDDAALSHAAREVLDAIARRGAPFFADIVRETKRLPSEVEEALWQLVAAGLVTADGFDALRSLIDAKRRLGDKGLRARPRSSSGRWTLLSSETERIEPETFARRLLARWGVVFRDIVKRETLAPPWREVLVALRRMEARGEIRGGRFITGYAGEQFALPDAIEALRAARRSATDADVVDVSDYDPLKIAASLLPGAPPRPLAVASR</sequence>
<keyword evidence="7" id="KW-0234">DNA repair</keyword>
<name>A0AAN1XUS5_UNVUL</name>
<gene>
    <name evidence="11" type="ORF">WPS_11290</name>
</gene>
<dbReference type="GO" id="GO:0016887">
    <property type="term" value="F:ATP hydrolysis activity"/>
    <property type="evidence" value="ECO:0007669"/>
    <property type="project" value="TreeGrafter"/>
</dbReference>
<keyword evidence="5" id="KW-0067">ATP-binding</keyword>
<dbReference type="SUPFAM" id="SSF52540">
    <property type="entry name" value="P-loop containing nucleoside triphosphate hydrolases"/>
    <property type="match status" value="1"/>
</dbReference>
<dbReference type="InterPro" id="IPR055368">
    <property type="entry name" value="WH3_Lhr"/>
</dbReference>
<dbReference type="Pfam" id="PF00270">
    <property type="entry name" value="DEAD"/>
    <property type="match status" value="1"/>
</dbReference>
<evidence type="ECO:0000256" key="7">
    <source>
        <dbReference type="ARBA" id="ARBA00023204"/>
    </source>
</evidence>
<keyword evidence="4 11" id="KW-0347">Helicase</keyword>
<organism evidence="11 12">
    <name type="scientific">Vulcanimicrobium alpinum</name>
    <dbReference type="NCBI Taxonomy" id="3016050"/>
    <lineage>
        <taxon>Bacteria</taxon>
        <taxon>Bacillati</taxon>
        <taxon>Vulcanimicrobiota</taxon>
        <taxon>Vulcanimicrobiia</taxon>
        <taxon>Vulcanimicrobiales</taxon>
        <taxon>Vulcanimicrobiaceae</taxon>
        <taxon>Vulcanimicrobium</taxon>
    </lineage>
</organism>
<dbReference type="PROSITE" id="PS51194">
    <property type="entry name" value="HELICASE_CTER"/>
    <property type="match status" value="1"/>
</dbReference>
<dbReference type="Gene3D" id="3.40.50.300">
    <property type="entry name" value="P-loop containing nucleotide triphosphate hydrolases"/>
    <property type="match status" value="2"/>
</dbReference>
<dbReference type="InterPro" id="IPR013701">
    <property type="entry name" value="Lhr-like_DEAD/DEAH_assoc"/>
</dbReference>
<dbReference type="InterPro" id="IPR014001">
    <property type="entry name" value="Helicase_ATP-bd"/>
</dbReference>
<dbReference type="Pfam" id="PF23234">
    <property type="entry name" value="WHD_4th_Lhr"/>
    <property type="match status" value="1"/>
</dbReference>
<keyword evidence="2" id="KW-0227">DNA damage</keyword>
<evidence type="ECO:0000313" key="11">
    <source>
        <dbReference type="EMBL" id="BDE05853.1"/>
    </source>
</evidence>
<accession>A0AAN1XUS5</accession>
<dbReference type="PROSITE" id="PS51192">
    <property type="entry name" value="HELICASE_ATP_BIND_1"/>
    <property type="match status" value="1"/>
</dbReference>
<dbReference type="KEGG" id="vab:WPS_11290"/>
<evidence type="ECO:0000256" key="3">
    <source>
        <dbReference type="ARBA" id="ARBA00022801"/>
    </source>
</evidence>
<keyword evidence="1" id="KW-0547">Nucleotide-binding</keyword>
<evidence type="ECO:0000256" key="6">
    <source>
        <dbReference type="ARBA" id="ARBA00023125"/>
    </source>
</evidence>
<reference evidence="11 12" key="1">
    <citation type="journal article" date="2022" name="ISME Commun">
        <title>Vulcanimicrobium alpinus gen. nov. sp. nov., the first cultivated representative of the candidate phylum 'Eremiobacterota', is a metabolically versatile aerobic anoxygenic phototroph.</title>
        <authorList>
            <person name="Yabe S."/>
            <person name="Muto K."/>
            <person name="Abe K."/>
            <person name="Yokota A."/>
            <person name="Staudigel H."/>
            <person name="Tebo B.M."/>
        </authorList>
    </citation>
    <scope>NUCLEOTIDE SEQUENCE [LARGE SCALE GENOMIC DNA]</scope>
    <source>
        <strain evidence="11 12">WC8-2</strain>
    </source>
</reference>
<dbReference type="SMART" id="SM00490">
    <property type="entry name" value="HELICc"/>
    <property type="match status" value="1"/>
</dbReference>
<keyword evidence="6" id="KW-0238">DNA-binding</keyword>
<dbReference type="InterPro" id="IPR055367">
    <property type="entry name" value="WH4_Lhr"/>
</dbReference>
<feature type="domain" description="Helicase C-terminal" evidence="10">
    <location>
        <begin position="259"/>
        <end position="413"/>
    </location>
</feature>
<dbReference type="Pfam" id="PF19306">
    <property type="entry name" value="WHD_Lhr"/>
    <property type="match status" value="1"/>
</dbReference>
<dbReference type="InterPro" id="IPR052511">
    <property type="entry name" value="ATP-dep_Helicase"/>
</dbReference>
<dbReference type="PANTHER" id="PTHR47962:SF5">
    <property type="entry name" value="ATP-DEPENDENT HELICASE LHR-RELATED"/>
    <property type="match status" value="1"/>
</dbReference>
<dbReference type="SMART" id="SM00487">
    <property type="entry name" value="DEXDc"/>
    <property type="match status" value="1"/>
</dbReference>
<dbReference type="CDD" id="cd18796">
    <property type="entry name" value="SF2_C_LHR"/>
    <property type="match status" value="1"/>
</dbReference>
<evidence type="ECO:0000313" key="12">
    <source>
        <dbReference type="Proteomes" id="UP001317532"/>
    </source>
</evidence>
<dbReference type="Pfam" id="PF23235">
    <property type="entry name" value="WHD_3rd_Lhr"/>
    <property type="match status" value="1"/>
</dbReference>
<protein>
    <submittedName>
        <fullName evidence="11">ATP-dependent DNA helicase</fullName>
    </submittedName>
</protein>
<evidence type="ECO:0000256" key="5">
    <source>
        <dbReference type="ARBA" id="ARBA00022840"/>
    </source>
</evidence>
<dbReference type="InterPro" id="IPR027417">
    <property type="entry name" value="P-loop_NTPase"/>
</dbReference>
<dbReference type="Pfam" id="PF08494">
    <property type="entry name" value="DEAD_assoc"/>
    <property type="match status" value="1"/>
</dbReference>
<dbReference type="Proteomes" id="UP001317532">
    <property type="component" value="Chromosome"/>
</dbReference>
<dbReference type="InterPro" id="IPR011545">
    <property type="entry name" value="DEAD/DEAH_box_helicase_dom"/>
</dbReference>
<keyword evidence="12" id="KW-1185">Reference proteome</keyword>
<dbReference type="GO" id="GO:0006281">
    <property type="term" value="P:DNA repair"/>
    <property type="evidence" value="ECO:0007669"/>
    <property type="project" value="UniProtKB-KW"/>
</dbReference>
<keyword evidence="3" id="KW-0378">Hydrolase</keyword>
<evidence type="ECO:0000256" key="8">
    <source>
        <dbReference type="ARBA" id="ARBA00023235"/>
    </source>
</evidence>
<dbReference type="Pfam" id="PF00271">
    <property type="entry name" value="Helicase_C"/>
    <property type="match status" value="1"/>
</dbReference>
<keyword evidence="8" id="KW-0413">Isomerase</keyword>
<dbReference type="GO" id="GO:0004386">
    <property type="term" value="F:helicase activity"/>
    <property type="evidence" value="ECO:0007669"/>
    <property type="project" value="UniProtKB-KW"/>
</dbReference>
<dbReference type="InterPro" id="IPR001650">
    <property type="entry name" value="Helicase_C-like"/>
</dbReference>
<proteinExistence type="predicted"/>
<dbReference type="GO" id="GO:0003677">
    <property type="term" value="F:DNA binding"/>
    <property type="evidence" value="ECO:0007669"/>
    <property type="project" value="UniProtKB-KW"/>
</dbReference>
<evidence type="ECO:0000256" key="1">
    <source>
        <dbReference type="ARBA" id="ARBA00022741"/>
    </source>
</evidence>
<evidence type="ECO:0000259" key="9">
    <source>
        <dbReference type="PROSITE" id="PS51192"/>
    </source>
</evidence>
<dbReference type="InterPro" id="IPR045628">
    <property type="entry name" value="Lhr_WH_dom"/>
</dbReference>
<evidence type="ECO:0000259" key="10">
    <source>
        <dbReference type="PROSITE" id="PS51194"/>
    </source>
</evidence>
<dbReference type="GO" id="GO:0005524">
    <property type="term" value="F:ATP binding"/>
    <property type="evidence" value="ECO:0007669"/>
    <property type="project" value="UniProtKB-KW"/>
</dbReference>
<feature type="domain" description="Helicase ATP-binding" evidence="9">
    <location>
        <begin position="28"/>
        <end position="226"/>
    </location>
</feature>
<dbReference type="EMBL" id="AP025523">
    <property type="protein sequence ID" value="BDE05853.1"/>
    <property type="molecule type" value="Genomic_DNA"/>
</dbReference>
<evidence type="ECO:0000256" key="4">
    <source>
        <dbReference type="ARBA" id="ARBA00022806"/>
    </source>
</evidence>
<evidence type="ECO:0000256" key="2">
    <source>
        <dbReference type="ARBA" id="ARBA00022763"/>
    </source>
</evidence>